<sequence length="259" mass="29225">MADAGSRAWSKSHSLWQTWTNMSCSWSHKFSLPSTISPPYEATLCGTALAKTSKTKYNSHWSQWTRFSTSMGWSPGLTTVEHSSSNKLRHRLDTVTSIAAGSPRRETCIRFHSEELSVTPAFLRLLRRSLNLVRPQERLVWGSILLAYFFLLRRFEYLMVGRNRAFYCLKPKDAFFTNSREIPVAPESATAATIGLSGANNDKFDRVRTLKHILQARRDLGVVSHGYLCVDHTAEKVSSALKATAIRAGVETSRTHHIH</sequence>
<dbReference type="EMBL" id="NBNE01001492">
    <property type="protein sequence ID" value="OWZ13802.1"/>
    <property type="molecule type" value="Genomic_DNA"/>
</dbReference>
<keyword evidence="2" id="KW-1185">Reference proteome</keyword>
<evidence type="ECO:0000313" key="1">
    <source>
        <dbReference type="EMBL" id="OWZ13802.1"/>
    </source>
</evidence>
<name>A0A225W8A7_9STRA</name>
<proteinExistence type="predicted"/>
<evidence type="ECO:0000313" key="2">
    <source>
        <dbReference type="Proteomes" id="UP000198211"/>
    </source>
</evidence>
<organism evidence="1 2">
    <name type="scientific">Phytophthora megakarya</name>
    <dbReference type="NCBI Taxonomy" id="4795"/>
    <lineage>
        <taxon>Eukaryota</taxon>
        <taxon>Sar</taxon>
        <taxon>Stramenopiles</taxon>
        <taxon>Oomycota</taxon>
        <taxon>Peronosporomycetes</taxon>
        <taxon>Peronosporales</taxon>
        <taxon>Peronosporaceae</taxon>
        <taxon>Phytophthora</taxon>
    </lineage>
</organism>
<reference evidence="2" key="1">
    <citation type="submission" date="2017-03" db="EMBL/GenBank/DDBJ databases">
        <title>Phytopthora megakarya and P. palmivora, two closely related causual agents of cacao black pod achieved similar genome size and gene model numbers by different mechanisms.</title>
        <authorList>
            <person name="Ali S."/>
            <person name="Shao J."/>
            <person name="Larry D.J."/>
            <person name="Kronmiller B."/>
            <person name="Shen D."/>
            <person name="Strem M.D."/>
            <person name="Melnick R.L."/>
            <person name="Guiltinan M.J."/>
            <person name="Tyler B.M."/>
            <person name="Meinhardt L.W."/>
            <person name="Bailey B.A."/>
        </authorList>
    </citation>
    <scope>NUCLEOTIDE SEQUENCE [LARGE SCALE GENOMIC DNA]</scope>
    <source>
        <strain evidence="2">zdho120</strain>
    </source>
</reference>
<accession>A0A225W8A7</accession>
<dbReference type="Proteomes" id="UP000198211">
    <property type="component" value="Unassembled WGS sequence"/>
</dbReference>
<gene>
    <name evidence="1" type="ORF">PHMEG_00012808</name>
</gene>
<comment type="caution">
    <text evidence="1">The sequence shown here is derived from an EMBL/GenBank/DDBJ whole genome shotgun (WGS) entry which is preliminary data.</text>
</comment>
<protein>
    <submittedName>
        <fullName evidence="1">Uncharacterized protein</fullName>
    </submittedName>
</protein>
<dbReference type="AlphaFoldDB" id="A0A225W8A7"/>